<evidence type="ECO:0000259" key="8">
    <source>
        <dbReference type="Pfam" id="PF03872"/>
    </source>
</evidence>
<keyword evidence="5" id="KW-1133">Transmembrane helix</keyword>
<proteinExistence type="inferred from homology"/>
<protein>
    <recommendedName>
        <fullName evidence="7">Anti-sigma-E factor RseA</fullName>
    </recommendedName>
    <alternativeName>
        <fullName evidence="7">Regulator of SigE</fullName>
    </alternativeName>
    <alternativeName>
        <fullName evidence="7">Sigma-E anti-sigma factor RseA</fullName>
    </alternativeName>
    <alternativeName>
        <fullName evidence="7">Sigma-E factor negative regulatory protein</fullName>
    </alternativeName>
</protein>
<dbReference type="CDD" id="cd16328">
    <property type="entry name" value="RseA_N"/>
    <property type="match status" value="1"/>
</dbReference>
<comment type="function">
    <text evidence="7">An anti-sigma factor for extracytoplasmic function (ECF) sigma factor sigma-E (RpoE). ECF sigma factors are held in an inactive form by an anti-sigma factor until released by regulated intramembrane proteolysis (RIP). RIP occurs when an extracytoplasmic signal triggers a concerted proteolytic cascade to transmit information and elicit cellular responses. The membrane-spanning regulatory substrate protein is first cut periplasmically (site-1 protease, S1P, DegS), then within the membrane itself (site-2 protease, S2P, RseP), while cytoplasmic proteases finish degrading the anti-sigma factor, liberating sigma-E.</text>
</comment>
<keyword evidence="3 7" id="KW-1003">Cell membrane</keyword>
<comment type="similarity">
    <text evidence="2 7">Belongs to the RseA family.</text>
</comment>
<dbReference type="EMBL" id="JAVRIF010000003">
    <property type="protein sequence ID" value="MDT0603524.1"/>
    <property type="molecule type" value="Genomic_DNA"/>
</dbReference>
<dbReference type="InterPro" id="IPR052383">
    <property type="entry name" value="Anti-sigma-E_RseA-like"/>
</dbReference>
<evidence type="ECO:0000256" key="6">
    <source>
        <dbReference type="ARBA" id="ARBA00023136"/>
    </source>
</evidence>
<keyword evidence="7" id="KW-0997">Cell inner membrane</keyword>
<evidence type="ECO:0000259" key="9">
    <source>
        <dbReference type="Pfam" id="PF03873"/>
    </source>
</evidence>
<dbReference type="InterPro" id="IPR005573">
    <property type="entry name" value="Anti-sigma_E_RseA_C"/>
</dbReference>
<comment type="subunit">
    <text evidence="7">Interacts 1:1 with ECF RNA polymerase sigma-E (RpoE); this inhibits the interaction of sigma-E with the RNA polymerase catalytic core and leads to a decreased expression of sigma-E-regulated genes. Interacts with RseB.</text>
</comment>
<gene>
    <name evidence="10" type="ORF">RM573_07930</name>
</gene>
<dbReference type="InterPro" id="IPR036147">
    <property type="entry name" value="Anti-sigma_E_RseA_N_sf"/>
</dbReference>
<evidence type="ECO:0000256" key="5">
    <source>
        <dbReference type="ARBA" id="ARBA00022989"/>
    </source>
</evidence>
<reference evidence="10 11" key="1">
    <citation type="submission" date="2023-09" db="EMBL/GenBank/DDBJ databases">
        <authorList>
            <person name="Rey-Velasco X."/>
        </authorList>
    </citation>
    <scope>NUCLEOTIDE SEQUENCE [LARGE SCALE GENOMIC DNA]</scope>
    <source>
        <strain evidence="10 11">W431</strain>
    </source>
</reference>
<dbReference type="Pfam" id="PF03872">
    <property type="entry name" value="RseA_N"/>
    <property type="match status" value="1"/>
</dbReference>
<organism evidence="10 11">
    <name type="scientific">Thalassotalea castellviae</name>
    <dbReference type="NCBI Taxonomy" id="3075612"/>
    <lineage>
        <taxon>Bacteria</taxon>
        <taxon>Pseudomonadati</taxon>
        <taxon>Pseudomonadota</taxon>
        <taxon>Gammaproteobacteria</taxon>
        <taxon>Alteromonadales</taxon>
        <taxon>Colwelliaceae</taxon>
        <taxon>Thalassotalea</taxon>
    </lineage>
</organism>
<feature type="domain" description="Anti sigma-E protein RseA C-terminal" evidence="9">
    <location>
        <begin position="125"/>
        <end position="175"/>
    </location>
</feature>
<dbReference type="Proteomes" id="UP001266357">
    <property type="component" value="Unassembled WGS sequence"/>
</dbReference>
<evidence type="ECO:0000256" key="3">
    <source>
        <dbReference type="ARBA" id="ARBA00022475"/>
    </source>
</evidence>
<dbReference type="Gene3D" id="1.10.10.880">
    <property type="entry name" value="Anti sigma-E protein RseA, N-terminal domain"/>
    <property type="match status" value="1"/>
</dbReference>
<dbReference type="InterPro" id="IPR005572">
    <property type="entry name" value="Anti-sigma_E_RseA_N"/>
</dbReference>
<evidence type="ECO:0000313" key="10">
    <source>
        <dbReference type="EMBL" id="MDT0603524.1"/>
    </source>
</evidence>
<keyword evidence="4" id="KW-0812">Transmembrane</keyword>
<accession>A0ABU3A0P0</accession>
<dbReference type="RefSeq" id="WP_311579822.1">
    <property type="nucleotide sequence ID" value="NZ_JAVRIF010000003.1"/>
</dbReference>
<dbReference type="PIRSF" id="PIRSF016938">
    <property type="entry name" value="RseA"/>
    <property type="match status" value="1"/>
</dbReference>
<keyword evidence="6 7" id="KW-0472">Membrane</keyword>
<evidence type="ECO:0000313" key="11">
    <source>
        <dbReference type="Proteomes" id="UP001266357"/>
    </source>
</evidence>
<feature type="domain" description="Anti sigma-E protein RseA N-terminal" evidence="8">
    <location>
        <begin position="7"/>
        <end position="78"/>
    </location>
</feature>
<dbReference type="Pfam" id="PF03873">
    <property type="entry name" value="RseA_C"/>
    <property type="match status" value="1"/>
</dbReference>
<keyword evidence="11" id="KW-1185">Reference proteome</keyword>
<dbReference type="SUPFAM" id="SSF89069">
    <property type="entry name" value="N-terminal, cytoplasmic domain of anti-sigmaE factor RseA"/>
    <property type="match status" value="1"/>
</dbReference>
<evidence type="ECO:0000256" key="4">
    <source>
        <dbReference type="ARBA" id="ARBA00022692"/>
    </source>
</evidence>
<dbReference type="InterPro" id="IPR026279">
    <property type="entry name" value="RseA"/>
</dbReference>
<evidence type="ECO:0000256" key="1">
    <source>
        <dbReference type="ARBA" id="ARBA00004162"/>
    </source>
</evidence>
<name>A0ABU3A0P0_9GAMM</name>
<comment type="caution">
    <text evidence="10">The sequence shown here is derived from an EMBL/GenBank/DDBJ whole genome shotgun (WGS) entry which is preliminary data.</text>
</comment>
<sequence length="196" mass="21656">MSESKFETVSSLVDNYQTNDDVFDELVKDNHMSETWQRYHMIGDAMRDELPHSLNTDLSTSIANAIAEEPTVLAPIAKPSFTESVKAKVVQFSKPFGQVAIAASAAGLMVIGVQQNVAETDPLVPNPIVQTVPFGGIAEPVSLNYQQNDRASKQQAMVEQQRRFQALLQDHKQQLKFTALAEKAENAEKEVTNPVK</sequence>
<evidence type="ECO:0000256" key="7">
    <source>
        <dbReference type="PIRNR" id="PIRNR016938"/>
    </source>
</evidence>
<comment type="subcellular location">
    <subcellularLocation>
        <location evidence="7">Cell inner membrane</location>
    </subcellularLocation>
    <subcellularLocation>
        <location evidence="1">Cell membrane</location>
        <topology evidence="1">Single-pass membrane protein</topology>
    </subcellularLocation>
</comment>
<evidence type="ECO:0000256" key="2">
    <source>
        <dbReference type="ARBA" id="ARBA00005837"/>
    </source>
</evidence>
<dbReference type="PANTHER" id="PTHR38104">
    <property type="match status" value="1"/>
</dbReference>
<dbReference type="PANTHER" id="PTHR38104:SF1">
    <property type="entry name" value="ANTI-SIGMA-E FACTOR RSEA"/>
    <property type="match status" value="1"/>
</dbReference>